<reference evidence="4 5" key="1">
    <citation type="submission" date="2019-04" db="EMBL/GenBank/DDBJ databases">
        <title>Friends and foes A comparative genomics study of 23 Aspergillus species from section Flavi.</title>
        <authorList>
            <consortium name="DOE Joint Genome Institute"/>
            <person name="Kjaerbolling I."/>
            <person name="Vesth T."/>
            <person name="Frisvad J.C."/>
            <person name="Nybo J.L."/>
            <person name="Theobald S."/>
            <person name="Kildgaard S."/>
            <person name="Isbrandt T."/>
            <person name="Kuo A."/>
            <person name="Sato A."/>
            <person name="Lyhne E.K."/>
            <person name="Kogle M.E."/>
            <person name="Wiebenga A."/>
            <person name="Kun R.S."/>
            <person name="Lubbers R.J."/>
            <person name="Makela M.R."/>
            <person name="Barry K."/>
            <person name="Chovatia M."/>
            <person name="Clum A."/>
            <person name="Daum C."/>
            <person name="Haridas S."/>
            <person name="He G."/>
            <person name="LaButti K."/>
            <person name="Lipzen A."/>
            <person name="Mondo S."/>
            <person name="Riley R."/>
            <person name="Salamov A."/>
            <person name="Simmons B.A."/>
            <person name="Magnuson J.K."/>
            <person name="Henrissat B."/>
            <person name="Mortensen U.H."/>
            <person name="Larsen T.O."/>
            <person name="Devries R.P."/>
            <person name="Grigoriev I.V."/>
            <person name="Machida M."/>
            <person name="Baker S.E."/>
            <person name="Andersen M.R."/>
        </authorList>
    </citation>
    <scope>NUCLEOTIDE SEQUENCE [LARGE SCALE GENOMIC DNA]</scope>
    <source>
        <strain evidence="4 5">CBS 117625</strain>
    </source>
</reference>
<name>A0A5N6T683_ASPPS</name>
<dbReference type="SUPFAM" id="SSF52540">
    <property type="entry name" value="P-loop containing nucleoside triphosphate hydrolases"/>
    <property type="match status" value="1"/>
</dbReference>
<evidence type="ECO:0000313" key="4">
    <source>
        <dbReference type="EMBL" id="KAE8141828.1"/>
    </source>
</evidence>
<accession>A0A5N6T683</accession>
<evidence type="ECO:0000256" key="2">
    <source>
        <dbReference type="SAM" id="MobiDB-lite"/>
    </source>
</evidence>
<dbReference type="PANTHER" id="PTHR10039:SF16">
    <property type="entry name" value="GPI INOSITOL-DEACYLASE"/>
    <property type="match status" value="1"/>
</dbReference>
<dbReference type="GeneID" id="43642989"/>
<dbReference type="EMBL" id="ML743556">
    <property type="protein sequence ID" value="KAE8141828.1"/>
    <property type="molecule type" value="Genomic_DNA"/>
</dbReference>
<keyword evidence="5" id="KW-1185">Reference proteome</keyword>
<sequence>MFKSLREKLCCGKADTADGHESPSHPVEIPHKTSNELEVTPTPSNVKPNVAIVEKPAKRDLWKEAFDSLPDDRKQYLAVNEGCSTVDAIDKVINTTEQKYKEWKNGGLKIRRRDGNDFNVRDSAENIFNCAMKVKILVSTAVSFDRTGYASAAWSVVSLGLTMIQNDIQRRDAVFAASEYLADTLAYFTLIDTHHRDQHVDSDQNLDNALLGVYTALLEYSAEVNKVQKQNAAVRVAMSINAIADQPLEQLKANVKEKGQGADKWAHLSDSLRNREIARNTLAKIDESIVINKNIESKVLTAEEERILNWVSTADYSSIQKETRDFRSPNTNNWFLTSNQYQDWKDSPGYILWLSGIVGCGKSVLCSTIIQDIERLCEEHSSRWFAYWFFQFSNDTTRTVENLLRSLIRQFSRKPLAQSITRMWEKHNNRGSQPNREELLDTLNEVISSTPGEVFLVLDALDECPERSGRNERKTLLSLLIDLNERHTNKLHIIATSRPEPDIRATLERFPTVDLEARLAEDVETFVHAEVSTGRLQDLQEDKKARTLEQLLHTRDRRFRWADLQVKRLADCHTDQQIDYALRTIPETLEDTYREVLDRIEEKDINIAREILLFLCLAAKPLDDRTVAAAVSLRSPDFIVKICTTSLVIVSTDGAIRLAHFSVKEYLVVSDNVKKDHRCQFSEIEGHHELAVKTIDLLLSQNETLTEKIAMSQSFLVYAARHWGTHVAAAGDVLDIQGKIDRLFTEPNIYFNWLRIADYSSRNFENPWHKLPNKCEPPIYRASSMGLVHTVETLFAKGADPLEFFGGGRQNNALTVAARCGHLGIVELLLGKGLPIDKRLVKRLMNQIDYPTDGKADLEAILNLVWDLDLLFDKSKMPEKILEEDIILSTIANKRCGLKLMRLLLERRHEACIPITDKVLHNAIRYSAFPEEMLGLLFERCNEDIHIGPSFFADLAENIFSRYLNNCGGIDVVLMKRATELAVDDYSVSYWACNASSKAMGFMLQARADIRITERTLRAAASNRLGTDMIRLLFDRREPGTEISEAILLVAAENQKGQEILKFLLGKLDPAAPITEEMILNVVESLQVGRRNHRHKVLKILIEGISPSTPLTEKVNEFLVGQGLAMVRLVMDRQQAGFVASERMMEIAASDWADAVELLQLLMTNGGAEVPITEAIVCAAAENYGGSSVIEYLFQVQGDGLPITEKVLVAAARIPMTLEIILNKRPGATITDTVFEAACENKDALVMLLSRPHKDLPIKRMMTRIVTYGYAPEVLELLVDRHLVDIDAWAVETVACKHRLLEVLLNRKPDVPITHQALIRTIEDRHSVRLLLNSEKNHNLVTEEVMMAAARSSGKVDSMKSILCRVESAPITRNVLKEAMCYRKLDVVEFILSKRPDLDLKAVWEEIWQDVDLDKPGAIKGRATVIVARHTDFELTESMLQDYPYDQALKNDYGFNDMIHKLCIRRVPICATEGVGVIVLERCSNKVAKEFLEYYPNVPITDKLFQAVERNPRADKEGLLSLLARRRDSA</sequence>
<dbReference type="OrthoDB" id="1577640at2759"/>
<evidence type="ECO:0000259" key="3">
    <source>
        <dbReference type="Pfam" id="PF24883"/>
    </source>
</evidence>
<keyword evidence="1" id="KW-0677">Repeat</keyword>
<feature type="region of interest" description="Disordered" evidence="2">
    <location>
        <begin position="14"/>
        <end position="46"/>
    </location>
</feature>
<dbReference type="InterPro" id="IPR056884">
    <property type="entry name" value="NPHP3-like_N"/>
</dbReference>
<dbReference type="InterPro" id="IPR036770">
    <property type="entry name" value="Ankyrin_rpt-contain_sf"/>
</dbReference>
<dbReference type="SMART" id="SM00248">
    <property type="entry name" value="ANK"/>
    <property type="match status" value="3"/>
</dbReference>
<dbReference type="PANTHER" id="PTHR10039">
    <property type="entry name" value="AMELOGENIN"/>
    <property type="match status" value="1"/>
</dbReference>
<organism evidence="4 5">
    <name type="scientific">Aspergillus pseudotamarii</name>
    <dbReference type="NCBI Taxonomy" id="132259"/>
    <lineage>
        <taxon>Eukaryota</taxon>
        <taxon>Fungi</taxon>
        <taxon>Dikarya</taxon>
        <taxon>Ascomycota</taxon>
        <taxon>Pezizomycotina</taxon>
        <taxon>Eurotiomycetes</taxon>
        <taxon>Eurotiomycetidae</taxon>
        <taxon>Eurotiales</taxon>
        <taxon>Aspergillaceae</taxon>
        <taxon>Aspergillus</taxon>
        <taxon>Aspergillus subgen. Circumdati</taxon>
    </lineage>
</organism>
<evidence type="ECO:0000313" key="5">
    <source>
        <dbReference type="Proteomes" id="UP000325672"/>
    </source>
</evidence>
<dbReference type="Gene3D" id="1.25.40.20">
    <property type="entry name" value="Ankyrin repeat-containing domain"/>
    <property type="match status" value="1"/>
</dbReference>
<feature type="compositionally biased region" description="Basic and acidic residues" evidence="2">
    <location>
        <begin position="14"/>
        <end position="35"/>
    </location>
</feature>
<dbReference type="InterPro" id="IPR027417">
    <property type="entry name" value="P-loop_NTPase"/>
</dbReference>
<proteinExistence type="predicted"/>
<protein>
    <recommendedName>
        <fullName evidence="3">Nephrocystin 3-like N-terminal domain-containing protein</fullName>
    </recommendedName>
</protein>
<gene>
    <name evidence="4" type="ORF">BDV38DRAFT_278611</name>
</gene>
<dbReference type="RefSeq" id="XP_031917891.1">
    <property type="nucleotide sequence ID" value="XM_032058779.1"/>
</dbReference>
<dbReference type="Gene3D" id="3.40.50.300">
    <property type="entry name" value="P-loop containing nucleotide triphosphate hydrolases"/>
    <property type="match status" value="1"/>
</dbReference>
<dbReference type="SUPFAM" id="SSF140860">
    <property type="entry name" value="Pseudo ankyrin repeat-like"/>
    <property type="match status" value="1"/>
</dbReference>
<dbReference type="InterPro" id="IPR055530">
    <property type="entry name" value="DUF7104"/>
</dbReference>
<dbReference type="Proteomes" id="UP000325672">
    <property type="component" value="Unassembled WGS sequence"/>
</dbReference>
<dbReference type="InterPro" id="IPR002110">
    <property type="entry name" value="Ankyrin_rpt"/>
</dbReference>
<evidence type="ECO:0000256" key="1">
    <source>
        <dbReference type="ARBA" id="ARBA00022737"/>
    </source>
</evidence>
<dbReference type="Pfam" id="PF24883">
    <property type="entry name" value="NPHP3_N"/>
    <property type="match status" value="1"/>
</dbReference>
<dbReference type="Pfam" id="PF23397">
    <property type="entry name" value="DUF7104"/>
    <property type="match status" value="3"/>
</dbReference>
<dbReference type="SUPFAM" id="SSF48403">
    <property type="entry name" value="Ankyrin repeat"/>
    <property type="match status" value="1"/>
</dbReference>
<feature type="domain" description="Nephrocystin 3-like N-terminal" evidence="3">
    <location>
        <begin position="330"/>
        <end position="498"/>
    </location>
</feature>